<keyword evidence="3" id="KW-0547">Nucleotide-binding</keyword>
<dbReference type="EMBL" id="WUUQ01000003">
    <property type="protein sequence ID" value="MXQ74074.1"/>
    <property type="molecule type" value="Genomic_DNA"/>
</dbReference>
<protein>
    <submittedName>
        <fullName evidence="6">ATP-binding cassette domain-containing protein</fullName>
    </submittedName>
</protein>
<dbReference type="Pfam" id="PF00005">
    <property type="entry name" value="ABC_tran"/>
    <property type="match status" value="1"/>
</dbReference>
<dbReference type="PANTHER" id="PTHR43335">
    <property type="entry name" value="ABC TRANSPORTER, ATP-BINDING PROTEIN"/>
    <property type="match status" value="1"/>
</dbReference>
<dbReference type="PANTHER" id="PTHR43335:SF8">
    <property type="entry name" value="ABC TRANSPORTER, ATP-BINDING PROTEIN"/>
    <property type="match status" value="1"/>
</dbReference>
<dbReference type="SUPFAM" id="SSF52540">
    <property type="entry name" value="P-loop containing nucleoside triphosphate hydrolases"/>
    <property type="match status" value="1"/>
</dbReference>
<dbReference type="SMART" id="SM00382">
    <property type="entry name" value="AAA"/>
    <property type="match status" value="1"/>
</dbReference>
<dbReference type="GO" id="GO:0005524">
    <property type="term" value="F:ATP binding"/>
    <property type="evidence" value="ECO:0007669"/>
    <property type="project" value="UniProtKB-KW"/>
</dbReference>
<evidence type="ECO:0000256" key="4">
    <source>
        <dbReference type="ARBA" id="ARBA00022840"/>
    </source>
</evidence>
<gene>
    <name evidence="6" type="ORF">GSF08_08990</name>
</gene>
<organism evidence="6 7">
    <name type="scientific">Copranaerobaculum intestinale</name>
    <dbReference type="NCBI Taxonomy" id="2692629"/>
    <lineage>
        <taxon>Bacteria</taxon>
        <taxon>Bacillati</taxon>
        <taxon>Bacillota</taxon>
        <taxon>Erysipelotrichia</taxon>
        <taxon>Erysipelotrichales</taxon>
        <taxon>Erysipelotrichaceae</taxon>
        <taxon>Copranaerobaculum</taxon>
    </lineage>
</organism>
<dbReference type="InterPro" id="IPR003439">
    <property type="entry name" value="ABC_transporter-like_ATP-bd"/>
</dbReference>
<keyword evidence="2" id="KW-0813">Transport</keyword>
<reference evidence="6 7" key="1">
    <citation type="submission" date="2019-12" db="EMBL/GenBank/DDBJ databases">
        <authorList>
            <person name="Yang R."/>
        </authorList>
    </citation>
    <scope>NUCLEOTIDE SEQUENCE [LARGE SCALE GENOMIC DNA]</scope>
    <source>
        <strain evidence="6 7">DONG20-135</strain>
    </source>
</reference>
<proteinExistence type="inferred from homology"/>
<name>A0A6N8U9S4_9FIRM</name>
<dbReference type="PROSITE" id="PS00211">
    <property type="entry name" value="ABC_TRANSPORTER_1"/>
    <property type="match status" value="1"/>
</dbReference>
<evidence type="ECO:0000256" key="1">
    <source>
        <dbReference type="ARBA" id="ARBA00005417"/>
    </source>
</evidence>
<sequence length="237" mass="26284">MENAIITKHLTKEYHGFKANDNIDFIVKKGAICGLIGRNGAGKTTLMRQLLGLCEPTKGEIELLSINLTNARCKTGSLIETPTFYENMSVYENMKIRGMLIGLSNMHNEINHKLKAVGLESKKNSKVKSLSLGMRQKLGIACAILGNPELLILDEPINGLDPIAIKEVRNTLVEMNKQGSTILLSSHILGEMEKIATDYAFLVEGKLVNRLTREEIESKHIDLESYFVELVGGEDNE</sequence>
<evidence type="ECO:0000313" key="7">
    <source>
        <dbReference type="Proteomes" id="UP000434036"/>
    </source>
</evidence>
<keyword evidence="4 6" id="KW-0067">ATP-binding</keyword>
<evidence type="ECO:0000259" key="5">
    <source>
        <dbReference type="PROSITE" id="PS50893"/>
    </source>
</evidence>
<dbReference type="GO" id="GO:0016887">
    <property type="term" value="F:ATP hydrolysis activity"/>
    <property type="evidence" value="ECO:0007669"/>
    <property type="project" value="InterPro"/>
</dbReference>
<evidence type="ECO:0000256" key="2">
    <source>
        <dbReference type="ARBA" id="ARBA00022448"/>
    </source>
</evidence>
<feature type="domain" description="ABC transporter" evidence="5">
    <location>
        <begin position="5"/>
        <end position="229"/>
    </location>
</feature>
<dbReference type="InterPro" id="IPR017871">
    <property type="entry name" value="ABC_transporter-like_CS"/>
</dbReference>
<dbReference type="RefSeq" id="WP_160625462.1">
    <property type="nucleotide sequence ID" value="NZ_WUUQ01000003.1"/>
</dbReference>
<dbReference type="Gene3D" id="3.40.50.300">
    <property type="entry name" value="P-loop containing nucleotide triphosphate hydrolases"/>
    <property type="match status" value="1"/>
</dbReference>
<accession>A0A6N8U9S4</accession>
<dbReference type="InterPro" id="IPR027417">
    <property type="entry name" value="P-loop_NTPase"/>
</dbReference>
<keyword evidence="7" id="KW-1185">Reference proteome</keyword>
<reference evidence="6 7" key="2">
    <citation type="submission" date="2020-01" db="EMBL/GenBank/DDBJ databases">
        <title>Clostridiaceae sp. nov. isolated from the gut of human by culturomics.</title>
        <authorList>
            <person name="Chang Y."/>
        </authorList>
    </citation>
    <scope>NUCLEOTIDE SEQUENCE [LARGE SCALE GENOMIC DNA]</scope>
    <source>
        <strain evidence="6 7">DONG20-135</strain>
    </source>
</reference>
<dbReference type="InterPro" id="IPR003593">
    <property type="entry name" value="AAA+_ATPase"/>
</dbReference>
<comment type="caution">
    <text evidence="6">The sequence shown here is derived from an EMBL/GenBank/DDBJ whole genome shotgun (WGS) entry which is preliminary data.</text>
</comment>
<dbReference type="AlphaFoldDB" id="A0A6N8U9S4"/>
<evidence type="ECO:0000256" key="3">
    <source>
        <dbReference type="ARBA" id="ARBA00022741"/>
    </source>
</evidence>
<dbReference type="Proteomes" id="UP000434036">
    <property type="component" value="Unassembled WGS sequence"/>
</dbReference>
<dbReference type="PROSITE" id="PS50893">
    <property type="entry name" value="ABC_TRANSPORTER_2"/>
    <property type="match status" value="1"/>
</dbReference>
<comment type="similarity">
    <text evidence="1">Belongs to the ABC transporter superfamily.</text>
</comment>
<evidence type="ECO:0000313" key="6">
    <source>
        <dbReference type="EMBL" id="MXQ74074.1"/>
    </source>
</evidence>